<dbReference type="OrthoDB" id="10057956at2759"/>
<gene>
    <name evidence="1" type="primary">WBGene00203690</name>
</gene>
<protein>
    <submittedName>
        <fullName evidence="1">Uncharacterized protein</fullName>
    </submittedName>
</protein>
<reference evidence="1" key="2">
    <citation type="submission" date="2022-06" db="UniProtKB">
        <authorList>
            <consortium name="EnsemblMetazoa"/>
        </authorList>
    </citation>
    <scope>IDENTIFICATION</scope>
    <source>
        <strain evidence="1">PS312</strain>
    </source>
</reference>
<evidence type="ECO:0000313" key="2">
    <source>
        <dbReference type="Proteomes" id="UP000005239"/>
    </source>
</evidence>
<dbReference type="EnsemblMetazoa" id="PPA30824.1">
    <property type="protein sequence ID" value="PPA30824.1"/>
    <property type="gene ID" value="WBGene00203690"/>
</dbReference>
<name>A0A8R1UI16_PRIPA</name>
<dbReference type="InterPro" id="IPR016024">
    <property type="entry name" value="ARM-type_fold"/>
</dbReference>
<evidence type="ECO:0000313" key="1">
    <source>
        <dbReference type="EnsemblMetazoa" id="PPA30824.1"/>
    </source>
</evidence>
<dbReference type="Proteomes" id="UP000005239">
    <property type="component" value="Unassembled WGS sequence"/>
</dbReference>
<dbReference type="AlphaFoldDB" id="A0A8R1UI16"/>
<organism evidence="1 2">
    <name type="scientific">Pristionchus pacificus</name>
    <name type="common">Parasitic nematode worm</name>
    <dbReference type="NCBI Taxonomy" id="54126"/>
    <lineage>
        <taxon>Eukaryota</taxon>
        <taxon>Metazoa</taxon>
        <taxon>Ecdysozoa</taxon>
        <taxon>Nematoda</taxon>
        <taxon>Chromadorea</taxon>
        <taxon>Rhabditida</taxon>
        <taxon>Rhabditina</taxon>
        <taxon>Diplogasteromorpha</taxon>
        <taxon>Diplogasteroidea</taxon>
        <taxon>Neodiplogasteridae</taxon>
        <taxon>Pristionchus</taxon>
    </lineage>
</organism>
<proteinExistence type="predicted"/>
<accession>A0A8R1UI16</accession>
<keyword evidence="2" id="KW-1185">Reference proteome</keyword>
<sequence>MEEVSSIVNNLEGVIRELKGVDELPHSVDDTLIDRLMDSIQTTENGLVDMVKKLFSEDDLLEYGSVSLSILLKIAAKIVSAGALSRTECQSISTVLPSLLLIPSSSVQDAVMILAIEMRTNGVEEWKVLCEWILSRLPTDDISVFVRRKIVLFIKMEKDEDVIKSFISLSINNLDSAPSSFVLDSYCTLLSHFNGNLNEEDKENIWKSGKKCYRLLQSFIDLLTVIGEGSFSPHLCTPFDWISSVGRMKVMIAIAKKFNDRSIISSIIESEEASIDLLDNLLPSLSQEEFFNLFSSISVSSRFSVSSFTSLLSQLISRFDPLSLHPIYSFYLPLVMKDPSPMVKTLLLIDEWSTVLPDIHKELLSRIESCVTSNEWETRDSSLELLQIMPTVPSSLHSTLLSLISSDPSPYIRSLSLRIISKCEPLLLLDCIEDVILKDDDHLVRLEGTRIVLNEGEGPWKEIMNRMASNILMDEDRETRLEGLKMIEILMKDDEKEGQEWKWRQELLRWRLDTDIGMEVRRLLGEKEDEDMKEEDVIHTLIASLNLHSEDIDCY</sequence>
<dbReference type="SUPFAM" id="SSF48371">
    <property type="entry name" value="ARM repeat"/>
    <property type="match status" value="1"/>
</dbReference>
<reference evidence="2" key="1">
    <citation type="journal article" date="2008" name="Nat. Genet.">
        <title>The Pristionchus pacificus genome provides a unique perspective on nematode lifestyle and parasitism.</title>
        <authorList>
            <person name="Dieterich C."/>
            <person name="Clifton S.W."/>
            <person name="Schuster L.N."/>
            <person name="Chinwalla A."/>
            <person name="Delehaunty K."/>
            <person name="Dinkelacker I."/>
            <person name="Fulton L."/>
            <person name="Fulton R."/>
            <person name="Godfrey J."/>
            <person name="Minx P."/>
            <person name="Mitreva M."/>
            <person name="Roeseler W."/>
            <person name="Tian H."/>
            <person name="Witte H."/>
            <person name="Yang S.P."/>
            <person name="Wilson R.K."/>
            <person name="Sommer R.J."/>
        </authorList>
    </citation>
    <scope>NUCLEOTIDE SEQUENCE [LARGE SCALE GENOMIC DNA]</scope>
    <source>
        <strain evidence="2">PS312</strain>
    </source>
</reference>